<dbReference type="GO" id="GO:0016702">
    <property type="term" value="F:oxidoreductase activity, acting on single donors with incorporation of molecular oxygen, incorporation of two atoms of oxygen"/>
    <property type="evidence" value="ECO:0007669"/>
    <property type="project" value="InterPro"/>
</dbReference>
<evidence type="ECO:0000313" key="2">
    <source>
        <dbReference type="EMBL" id="KAH7037415.1"/>
    </source>
</evidence>
<feature type="compositionally biased region" description="Low complexity" evidence="1">
    <location>
        <begin position="173"/>
        <end position="195"/>
    </location>
</feature>
<protein>
    <submittedName>
        <fullName evidence="2">Intradiol ring-cleavage dioxygenase</fullName>
    </submittedName>
</protein>
<proteinExistence type="predicted"/>
<dbReference type="OrthoDB" id="121380at2759"/>
<dbReference type="Proteomes" id="UP000756346">
    <property type="component" value="Unassembled WGS sequence"/>
</dbReference>
<keyword evidence="2" id="KW-0560">Oxidoreductase</keyword>
<dbReference type="GeneID" id="70182242"/>
<dbReference type="GO" id="GO:0005506">
    <property type="term" value="F:iron ion binding"/>
    <property type="evidence" value="ECO:0007669"/>
    <property type="project" value="InterPro"/>
</dbReference>
<dbReference type="EMBL" id="JAGTJQ010000002">
    <property type="protein sequence ID" value="KAH7037415.1"/>
    <property type="molecule type" value="Genomic_DNA"/>
</dbReference>
<keyword evidence="3" id="KW-1185">Reference proteome</keyword>
<dbReference type="RefSeq" id="XP_046016536.1">
    <property type="nucleotide sequence ID" value="XM_046152696.1"/>
</dbReference>
<dbReference type="PANTHER" id="PTHR34315">
    <property type="match status" value="1"/>
</dbReference>
<feature type="region of interest" description="Disordered" evidence="1">
    <location>
        <begin position="170"/>
        <end position="195"/>
    </location>
</feature>
<name>A0A9P8YDE5_9PEZI</name>
<gene>
    <name evidence="2" type="ORF">B0I36DRAFT_314001</name>
</gene>
<keyword evidence="2" id="KW-0223">Dioxygenase</keyword>
<organism evidence="2 3">
    <name type="scientific">Microdochium trichocladiopsis</name>
    <dbReference type="NCBI Taxonomy" id="1682393"/>
    <lineage>
        <taxon>Eukaryota</taxon>
        <taxon>Fungi</taxon>
        <taxon>Dikarya</taxon>
        <taxon>Ascomycota</taxon>
        <taxon>Pezizomycotina</taxon>
        <taxon>Sordariomycetes</taxon>
        <taxon>Xylariomycetidae</taxon>
        <taxon>Xylariales</taxon>
        <taxon>Microdochiaceae</taxon>
        <taxon>Microdochium</taxon>
    </lineage>
</organism>
<dbReference type="SUPFAM" id="SSF49482">
    <property type="entry name" value="Aromatic compound dioxygenase"/>
    <property type="match status" value="1"/>
</dbReference>
<dbReference type="AlphaFoldDB" id="A0A9P8YDE5"/>
<dbReference type="InterPro" id="IPR015889">
    <property type="entry name" value="Intradiol_dOase_core"/>
</dbReference>
<evidence type="ECO:0000313" key="3">
    <source>
        <dbReference type="Proteomes" id="UP000756346"/>
    </source>
</evidence>
<sequence length="214" mass="22572">MAIDLWQCNSTGVYSGVDAPGQAGEGTTWLRGVQMSDREGVASFDTVFPGHYAGRTNHIHVMATRDPRVLDASQQYEGGVPTHIGQFYFDERLIELVEAVQPYAGNDKPRVRNDRDGIAVAAATDENDIFMDYVLLGDGVGYGILAWITVGVDMRADQSDSLAVAATATPALSTSGSPGSGSSSSTQGSTIVTTTPTGGALRAVATPFLLGWRL</sequence>
<dbReference type="PANTHER" id="PTHR34315:SF1">
    <property type="entry name" value="INTRADIOL RING-CLEAVAGE DIOXYGENASES DOMAIN-CONTAINING PROTEIN-RELATED"/>
    <property type="match status" value="1"/>
</dbReference>
<dbReference type="Gene3D" id="2.60.130.10">
    <property type="entry name" value="Aromatic compound dioxygenase"/>
    <property type="match status" value="1"/>
</dbReference>
<evidence type="ECO:0000256" key="1">
    <source>
        <dbReference type="SAM" id="MobiDB-lite"/>
    </source>
</evidence>
<reference evidence="2" key="1">
    <citation type="journal article" date="2021" name="Nat. Commun.">
        <title>Genetic determinants of endophytism in the Arabidopsis root mycobiome.</title>
        <authorList>
            <person name="Mesny F."/>
            <person name="Miyauchi S."/>
            <person name="Thiergart T."/>
            <person name="Pickel B."/>
            <person name="Atanasova L."/>
            <person name="Karlsson M."/>
            <person name="Huettel B."/>
            <person name="Barry K.W."/>
            <person name="Haridas S."/>
            <person name="Chen C."/>
            <person name="Bauer D."/>
            <person name="Andreopoulos W."/>
            <person name="Pangilinan J."/>
            <person name="LaButti K."/>
            <person name="Riley R."/>
            <person name="Lipzen A."/>
            <person name="Clum A."/>
            <person name="Drula E."/>
            <person name="Henrissat B."/>
            <person name="Kohler A."/>
            <person name="Grigoriev I.V."/>
            <person name="Martin F.M."/>
            <person name="Hacquard S."/>
        </authorList>
    </citation>
    <scope>NUCLEOTIDE SEQUENCE</scope>
    <source>
        <strain evidence="2">MPI-CAGE-CH-0230</strain>
    </source>
</reference>
<accession>A0A9P8YDE5</accession>
<comment type="caution">
    <text evidence="2">The sequence shown here is derived from an EMBL/GenBank/DDBJ whole genome shotgun (WGS) entry which is preliminary data.</text>
</comment>